<keyword evidence="2" id="KW-0805">Transcription regulation</keyword>
<dbReference type="InterPro" id="IPR021153">
    <property type="entry name" value="HrcA_C"/>
</dbReference>
<evidence type="ECO:0000256" key="1">
    <source>
        <dbReference type="ARBA" id="ARBA00022491"/>
    </source>
</evidence>
<dbReference type="InterPro" id="IPR036388">
    <property type="entry name" value="WH-like_DNA-bd_sf"/>
</dbReference>
<dbReference type="GO" id="GO:0045892">
    <property type="term" value="P:negative regulation of DNA-templated transcription"/>
    <property type="evidence" value="ECO:0007669"/>
    <property type="project" value="TreeGrafter"/>
</dbReference>
<protein>
    <recommendedName>
        <fullName evidence="8">Heat-inducible transcription repressor HrcA C-terminal domain-containing protein</fullName>
    </recommendedName>
</protein>
<feature type="domain" description="Heat-inducible transcription repressor HrcA C-terminal" evidence="5">
    <location>
        <begin position="104"/>
        <end position="319"/>
    </location>
</feature>
<dbReference type="AlphaFoldDB" id="A0A381VTH0"/>
<dbReference type="HAMAP" id="MF_00081">
    <property type="entry name" value="HrcA"/>
    <property type="match status" value="1"/>
</dbReference>
<sequence>MLGIKTRDVLNTLVTEYIQTGLPVGSHRIARKPHIHVSPATIRNKMAELEDTGFIIRPHISAGGVPSAKGYRYFVETLDDAAEPSPGLKRRVKSSFGEVQPDVEEWMDVASSVLSDLSENMAIVTYPKTTLPRIKHVQIVRIHEFLALLIVVLEQARLRKHVIPLEEPYNQQDLEAITNKFNFAYRGLNRREILEKTYELTPFEELVKKDTLDILEEDEDQGNIMHSIDGLGRLLSQPEFERSQYAQEMSELFHNNLLLRYIVSKISKSDKVLVQIGEENTDERLKPFSVVFSQYGMSSGATGVVGVLGPTRMNYVSTICNVRYLSSYMNDLVSSVQ</sequence>
<dbReference type="GO" id="GO:0003677">
    <property type="term" value="F:DNA binding"/>
    <property type="evidence" value="ECO:0007669"/>
    <property type="project" value="InterPro"/>
</dbReference>
<evidence type="ECO:0000259" key="6">
    <source>
        <dbReference type="Pfam" id="PF03444"/>
    </source>
</evidence>
<dbReference type="PANTHER" id="PTHR34824">
    <property type="entry name" value="HEAT-INDUCIBLE TRANSCRIPTION REPRESSOR HRCA"/>
    <property type="match status" value="1"/>
</dbReference>
<dbReference type="SUPFAM" id="SSF46785">
    <property type="entry name" value="Winged helix' DNA-binding domain"/>
    <property type="match status" value="1"/>
</dbReference>
<evidence type="ECO:0000313" key="7">
    <source>
        <dbReference type="EMBL" id="SVA43599.1"/>
    </source>
</evidence>
<reference evidence="7" key="1">
    <citation type="submission" date="2018-05" db="EMBL/GenBank/DDBJ databases">
        <authorList>
            <person name="Lanie J.A."/>
            <person name="Ng W.-L."/>
            <person name="Kazmierczak K.M."/>
            <person name="Andrzejewski T.M."/>
            <person name="Davidsen T.M."/>
            <person name="Wayne K.J."/>
            <person name="Tettelin H."/>
            <person name="Glass J.I."/>
            <person name="Rusch D."/>
            <person name="Podicherti R."/>
            <person name="Tsui H.-C.T."/>
            <person name="Winkler M.E."/>
        </authorList>
    </citation>
    <scope>NUCLEOTIDE SEQUENCE</scope>
</reference>
<keyword evidence="1" id="KW-0678">Repressor</keyword>
<name>A0A381VTH0_9ZZZZ</name>
<dbReference type="Gene3D" id="1.10.10.10">
    <property type="entry name" value="Winged helix-like DNA-binding domain superfamily/Winged helix DNA-binding domain"/>
    <property type="match status" value="1"/>
</dbReference>
<dbReference type="NCBIfam" id="TIGR00331">
    <property type="entry name" value="hrcA"/>
    <property type="match status" value="1"/>
</dbReference>
<dbReference type="InterPro" id="IPR029016">
    <property type="entry name" value="GAF-like_dom_sf"/>
</dbReference>
<gene>
    <name evidence="7" type="ORF">METZ01_LOCUS96453</name>
</gene>
<organism evidence="7">
    <name type="scientific">marine metagenome</name>
    <dbReference type="NCBI Taxonomy" id="408172"/>
    <lineage>
        <taxon>unclassified sequences</taxon>
        <taxon>metagenomes</taxon>
        <taxon>ecological metagenomes</taxon>
    </lineage>
</organism>
<dbReference type="PIRSF" id="PIRSF005485">
    <property type="entry name" value="HrcA"/>
    <property type="match status" value="1"/>
</dbReference>
<keyword evidence="3" id="KW-0346">Stress response</keyword>
<keyword evidence="4" id="KW-0804">Transcription</keyword>
<dbReference type="Pfam" id="PF03444">
    <property type="entry name" value="WHD_HrcA"/>
    <property type="match status" value="1"/>
</dbReference>
<dbReference type="SUPFAM" id="SSF55781">
    <property type="entry name" value="GAF domain-like"/>
    <property type="match status" value="1"/>
</dbReference>
<dbReference type="PANTHER" id="PTHR34824:SF1">
    <property type="entry name" value="HEAT-INDUCIBLE TRANSCRIPTION REPRESSOR HRCA"/>
    <property type="match status" value="1"/>
</dbReference>
<dbReference type="InterPro" id="IPR023120">
    <property type="entry name" value="WHTH_transcript_rep_HrcA_IDD"/>
</dbReference>
<evidence type="ECO:0000256" key="4">
    <source>
        <dbReference type="ARBA" id="ARBA00023163"/>
    </source>
</evidence>
<accession>A0A381VTH0</accession>
<dbReference type="Pfam" id="PF01628">
    <property type="entry name" value="HrcA"/>
    <property type="match status" value="1"/>
</dbReference>
<evidence type="ECO:0000259" key="5">
    <source>
        <dbReference type="Pfam" id="PF01628"/>
    </source>
</evidence>
<dbReference type="EMBL" id="UINC01009737">
    <property type="protein sequence ID" value="SVA43599.1"/>
    <property type="molecule type" value="Genomic_DNA"/>
</dbReference>
<evidence type="ECO:0000256" key="3">
    <source>
        <dbReference type="ARBA" id="ARBA00023016"/>
    </source>
</evidence>
<proteinExistence type="inferred from homology"/>
<evidence type="ECO:0000256" key="2">
    <source>
        <dbReference type="ARBA" id="ARBA00023015"/>
    </source>
</evidence>
<dbReference type="Gene3D" id="3.30.390.60">
    <property type="entry name" value="Heat-inducible transcription repressor hrca homolog, domain 3"/>
    <property type="match status" value="1"/>
</dbReference>
<dbReference type="InterPro" id="IPR036390">
    <property type="entry name" value="WH_DNA-bd_sf"/>
</dbReference>
<dbReference type="InterPro" id="IPR005104">
    <property type="entry name" value="WHTH_HrcA_DNA-bd"/>
</dbReference>
<dbReference type="Gene3D" id="3.30.450.40">
    <property type="match status" value="1"/>
</dbReference>
<evidence type="ECO:0008006" key="8">
    <source>
        <dbReference type="Google" id="ProtNLM"/>
    </source>
</evidence>
<dbReference type="InterPro" id="IPR002571">
    <property type="entry name" value="HrcA"/>
</dbReference>
<feature type="domain" description="Winged helix-turn-helix transcription repressor HrcA DNA-binding" evidence="6">
    <location>
        <begin position="2"/>
        <end position="72"/>
    </location>
</feature>